<sequence length="47" mass="4949">MKGPFTDSESVKGPFTDPPGSGLLAQAIRLEVSVNLRSRGGTRFSSP</sequence>
<comment type="caution">
    <text evidence="2">The sequence shown here is derived from an EMBL/GenBank/DDBJ whole genome shotgun (WGS) entry which is preliminary data.</text>
</comment>
<evidence type="ECO:0000256" key="1">
    <source>
        <dbReference type="SAM" id="MobiDB-lite"/>
    </source>
</evidence>
<protein>
    <submittedName>
        <fullName evidence="2">Uncharacterized protein</fullName>
    </submittedName>
</protein>
<name>A0A2A9FFS4_9PSEU</name>
<reference evidence="2 3" key="1">
    <citation type="submission" date="2017-10" db="EMBL/GenBank/DDBJ databases">
        <title>Sequencing the genomes of 1000 actinobacteria strains.</title>
        <authorList>
            <person name="Klenk H.-P."/>
        </authorList>
    </citation>
    <scope>NUCLEOTIDE SEQUENCE [LARGE SCALE GENOMIC DNA]</scope>
    <source>
        <strain evidence="2 3">DSM 46092</strain>
    </source>
</reference>
<gene>
    <name evidence="2" type="ORF">ATK36_4961</name>
</gene>
<accession>A0A2A9FFS4</accession>
<dbReference type="EMBL" id="PDJK01000002">
    <property type="protein sequence ID" value="PFG49783.1"/>
    <property type="molecule type" value="Genomic_DNA"/>
</dbReference>
<evidence type="ECO:0000313" key="2">
    <source>
        <dbReference type="EMBL" id="PFG49783.1"/>
    </source>
</evidence>
<dbReference type="Proteomes" id="UP000243542">
    <property type="component" value="Unassembled WGS sequence"/>
</dbReference>
<feature type="region of interest" description="Disordered" evidence="1">
    <location>
        <begin position="1"/>
        <end position="22"/>
    </location>
</feature>
<proteinExistence type="predicted"/>
<evidence type="ECO:0000313" key="3">
    <source>
        <dbReference type="Proteomes" id="UP000243542"/>
    </source>
</evidence>
<keyword evidence="3" id="KW-1185">Reference proteome</keyword>
<dbReference type="AlphaFoldDB" id="A0A2A9FFS4"/>
<organism evidence="2 3">
    <name type="scientific">Amycolatopsis sulphurea</name>
    <dbReference type="NCBI Taxonomy" id="76022"/>
    <lineage>
        <taxon>Bacteria</taxon>
        <taxon>Bacillati</taxon>
        <taxon>Actinomycetota</taxon>
        <taxon>Actinomycetes</taxon>
        <taxon>Pseudonocardiales</taxon>
        <taxon>Pseudonocardiaceae</taxon>
        <taxon>Amycolatopsis</taxon>
    </lineage>
</organism>